<dbReference type="STRING" id="448386.A0A2V3J213"/>
<dbReference type="SUPFAM" id="SSF53335">
    <property type="entry name" value="S-adenosyl-L-methionine-dependent methyltransferases"/>
    <property type="match status" value="1"/>
</dbReference>
<proteinExistence type="predicted"/>
<keyword evidence="4" id="KW-1185">Reference proteome</keyword>
<dbReference type="CDD" id="cd02440">
    <property type="entry name" value="AdoMet_MTases"/>
    <property type="match status" value="1"/>
</dbReference>
<dbReference type="InterPro" id="IPR050447">
    <property type="entry name" value="Erg6_SMT_methyltransf"/>
</dbReference>
<dbReference type="GO" id="GO:0032259">
    <property type="term" value="P:methylation"/>
    <property type="evidence" value="ECO:0007669"/>
    <property type="project" value="UniProtKB-KW"/>
</dbReference>
<dbReference type="PANTHER" id="PTHR44068:SF11">
    <property type="entry name" value="GERANYL DIPHOSPHATE 2-C-METHYLTRANSFERASE"/>
    <property type="match status" value="1"/>
</dbReference>
<accession>A0A2V3J213</accession>
<evidence type="ECO:0000313" key="3">
    <source>
        <dbReference type="EMBL" id="PXF48027.1"/>
    </source>
</evidence>
<evidence type="ECO:0000259" key="2">
    <source>
        <dbReference type="Pfam" id="PF08241"/>
    </source>
</evidence>
<dbReference type="Pfam" id="PF08241">
    <property type="entry name" value="Methyltransf_11"/>
    <property type="match status" value="1"/>
</dbReference>
<organism evidence="3 4">
    <name type="scientific">Gracilariopsis chorda</name>
    <dbReference type="NCBI Taxonomy" id="448386"/>
    <lineage>
        <taxon>Eukaryota</taxon>
        <taxon>Rhodophyta</taxon>
        <taxon>Florideophyceae</taxon>
        <taxon>Rhodymeniophycidae</taxon>
        <taxon>Gracilariales</taxon>
        <taxon>Gracilariaceae</taxon>
        <taxon>Gracilariopsis</taxon>
    </lineage>
</organism>
<evidence type="ECO:0000256" key="1">
    <source>
        <dbReference type="ARBA" id="ARBA00022679"/>
    </source>
</evidence>
<dbReference type="PANTHER" id="PTHR44068">
    <property type="entry name" value="ZGC:194242"/>
    <property type="match status" value="1"/>
</dbReference>
<keyword evidence="3" id="KW-0489">Methyltransferase</keyword>
<dbReference type="GO" id="GO:0008757">
    <property type="term" value="F:S-adenosylmethionine-dependent methyltransferase activity"/>
    <property type="evidence" value="ECO:0007669"/>
    <property type="project" value="InterPro"/>
</dbReference>
<dbReference type="Proteomes" id="UP000247409">
    <property type="component" value="Unassembled WGS sequence"/>
</dbReference>
<keyword evidence="1 3" id="KW-0808">Transferase</keyword>
<protein>
    <submittedName>
        <fullName evidence="3">Sarcosine/dimethylglycine N-methyltransferase</fullName>
    </submittedName>
</protein>
<dbReference type="AlphaFoldDB" id="A0A2V3J213"/>
<sequence length="298" mass="33577">MVTEHAIDNMSKLYHHVNTFYKKIIAKGRDDIHIGFFRTPDDNANATSRQAIEELVALAKSVGAHFDPTASVVDLGAGMGGCAHKIATEYGCAVTCVNILPSQNAINRARSHEQGLDHLVSVVDGSYDNLPPEWDDKFDTVWSMDAFLHGPDKRAIIAEAFRVAKPGAVFIFSDIMAGQYALQKDIDIYRHRNKIEAEMFTMAQYEQVLEETGFVVLRARDFTAHLVPWLRSGYKDSIQLWDTFSDDELPFFDKYVQSYKQSVESLVEAEGQAWSAFVCVKPKQGEEDKYRRLSGRAK</sequence>
<dbReference type="InterPro" id="IPR013216">
    <property type="entry name" value="Methyltransf_11"/>
</dbReference>
<dbReference type="Gene3D" id="3.40.50.150">
    <property type="entry name" value="Vaccinia Virus protein VP39"/>
    <property type="match status" value="1"/>
</dbReference>
<gene>
    <name evidence="3" type="ORF">BWQ96_02218</name>
</gene>
<dbReference type="InterPro" id="IPR029063">
    <property type="entry name" value="SAM-dependent_MTases_sf"/>
</dbReference>
<reference evidence="3 4" key="1">
    <citation type="journal article" date="2018" name="Mol. Biol. Evol.">
        <title>Analysis of the draft genome of the red seaweed Gracilariopsis chorda provides insights into genome size evolution in Rhodophyta.</title>
        <authorList>
            <person name="Lee J."/>
            <person name="Yang E.C."/>
            <person name="Graf L."/>
            <person name="Yang J.H."/>
            <person name="Qiu H."/>
            <person name="Zel Zion U."/>
            <person name="Chan C.X."/>
            <person name="Stephens T.G."/>
            <person name="Weber A.P.M."/>
            <person name="Boo G.H."/>
            <person name="Boo S.M."/>
            <person name="Kim K.M."/>
            <person name="Shin Y."/>
            <person name="Jung M."/>
            <person name="Lee S.J."/>
            <person name="Yim H.S."/>
            <person name="Lee J.H."/>
            <person name="Bhattacharya D."/>
            <person name="Yoon H.S."/>
        </authorList>
    </citation>
    <scope>NUCLEOTIDE SEQUENCE [LARGE SCALE GENOMIC DNA]</scope>
    <source>
        <strain evidence="3 4">SKKU-2015</strain>
        <tissue evidence="3">Whole body</tissue>
    </source>
</reference>
<dbReference type="OrthoDB" id="506498at2759"/>
<feature type="domain" description="Methyltransferase type 11" evidence="2">
    <location>
        <begin position="73"/>
        <end position="172"/>
    </location>
</feature>
<dbReference type="EMBL" id="NBIV01000017">
    <property type="protein sequence ID" value="PXF48027.1"/>
    <property type="molecule type" value="Genomic_DNA"/>
</dbReference>
<name>A0A2V3J213_9FLOR</name>
<comment type="caution">
    <text evidence="3">The sequence shown here is derived from an EMBL/GenBank/DDBJ whole genome shotgun (WGS) entry which is preliminary data.</text>
</comment>
<evidence type="ECO:0000313" key="4">
    <source>
        <dbReference type="Proteomes" id="UP000247409"/>
    </source>
</evidence>